<protein>
    <submittedName>
        <fullName evidence="1">Uncharacterized protein</fullName>
    </submittedName>
</protein>
<accession>A0ACB7X2P9</accession>
<name>A0ACB7X2P9_9ERIC</name>
<comment type="caution">
    <text evidence="1">The sequence shown here is derived from an EMBL/GenBank/DDBJ whole genome shotgun (WGS) entry which is preliminary data.</text>
</comment>
<dbReference type="EMBL" id="CM037152">
    <property type="protein sequence ID" value="KAH7834919.1"/>
    <property type="molecule type" value="Genomic_DNA"/>
</dbReference>
<proteinExistence type="predicted"/>
<evidence type="ECO:0000313" key="2">
    <source>
        <dbReference type="Proteomes" id="UP000828048"/>
    </source>
</evidence>
<organism evidence="1 2">
    <name type="scientific">Vaccinium darrowii</name>
    <dbReference type="NCBI Taxonomy" id="229202"/>
    <lineage>
        <taxon>Eukaryota</taxon>
        <taxon>Viridiplantae</taxon>
        <taxon>Streptophyta</taxon>
        <taxon>Embryophyta</taxon>
        <taxon>Tracheophyta</taxon>
        <taxon>Spermatophyta</taxon>
        <taxon>Magnoliopsida</taxon>
        <taxon>eudicotyledons</taxon>
        <taxon>Gunneridae</taxon>
        <taxon>Pentapetalae</taxon>
        <taxon>asterids</taxon>
        <taxon>Ericales</taxon>
        <taxon>Ericaceae</taxon>
        <taxon>Vaccinioideae</taxon>
        <taxon>Vaccinieae</taxon>
        <taxon>Vaccinium</taxon>
    </lineage>
</organism>
<keyword evidence="2" id="KW-1185">Reference proteome</keyword>
<evidence type="ECO:0000313" key="1">
    <source>
        <dbReference type="EMBL" id="KAH7834919.1"/>
    </source>
</evidence>
<gene>
    <name evidence="1" type="ORF">Vadar_020939</name>
</gene>
<dbReference type="Proteomes" id="UP000828048">
    <property type="component" value="Chromosome 2"/>
</dbReference>
<reference evidence="1 2" key="1">
    <citation type="journal article" date="2021" name="Hortic Res">
        <title>High-quality reference genome and annotation aids understanding of berry development for evergreen blueberry (Vaccinium darrowii).</title>
        <authorList>
            <person name="Yu J."/>
            <person name="Hulse-Kemp A.M."/>
            <person name="Babiker E."/>
            <person name="Staton M."/>
        </authorList>
    </citation>
    <scope>NUCLEOTIDE SEQUENCE [LARGE SCALE GENOMIC DNA]</scope>
    <source>
        <strain evidence="2">cv. NJ 8807/NJ 8810</strain>
        <tissue evidence="1">Young leaf</tissue>
    </source>
</reference>
<sequence length="216" mass="24883">MAYCKVGDTVWAPLDGLERFRPEFRYIDTIFYKGQFYIMDHYGKFSIFDVRLPHPKVVELGIYPPQSFSYVQKCYLVDFGGELLAILREIAIFGELVESDEEDFDEADFDEGQQNNANEDEDNDQADGGGGGGGRKEEEEELFDDFDYENNYDRNIRSFINRTTHFEVFKLDMTSGLEPKWIDFKDLDGGALFAGFNQSFALSKSNLLGYQGDRTY</sequence>